<reference evidence="1 2" key="1">
    <citation type="journal article" date="2019" name="Commun. Biol.">
        <title>The bagworm genome reveals a unique fibroin gene that provides high tensile strength.</title>
        <authorList>
            <person name="Kono N."/>
            <person name="Nakamura H."/>
            <person name="Ohtoshi R."/>
            <person name="Tomita M."/>
            <person name="Numata K."/>
            <person name="Arakawa K."/>
        </authorList>
    </citation>
    <scope>NUCLEOTIDE SEQUENCE [LARGE SCALE GENOMIC DNA]</scope>
</reference>
<keyword evidence="2" id="KW-1185">Reference proteome</keyword>
<dbReference type="Proteomes" id="UP000299102">
    <property type="component" value="Unassembled WGS sequence"/>
</dbReference>
<evidence type="ECO:0000313" key="1">
    <source>
        <dbReference type="EMBL" id="GBP14159.1"/>
    </source>
</evidence>
<name>A0A4C1THZ5_EUMVA</name>
<comment type="caution">
    <text evidence="1">The sequence shown here is derived from an EMBL/GenBank/DDBJ whole genome shotgun (WGS) entry which is preliminary data.</text>
</comment>
<gene>
    <name evidence="1" type="ORF">EVAR_102823_1</name>
</gene>
<sequence length="101" mass="11313">MGTIFGSTPSQKPDVVLDSISVTVVEEFRSSERCHPPASLVLPDDSHYRLIPARGADIVLRETPRAGPRRGLKKFTYGLALEKLGRFKISKKKEYANRRVC</sequence>
<dbReference type="EMBL" id="BGZK01000061">
    <property type="protein sequence ID" value="GBP14159.1"/>
    <property type="molecule type" value="Genomic_DNA"/>
</dbReference>
<evidence type="ECO:0000313" key="2">
    <source>
        <dbReference type="Proteomes" id="UP000299102"/>
    </source>
</evidence>
<organism evidence="1 2">
    <name type="scientific">Eumeta variegata</name>
    <name type="common">Bagworm moth</name>
    <name type="synonym">Eumeta japonica</name>
    <dbReference type="NCBI Taxonomy" id="151549"/>
    <lineage>
        <taxon>Eukaryota</taxon>
        <taxon>Metazoa</taxon>
        <taxon>Ecdysozoa</taxon>
        <taxon>Arthropoda</taxon>
        <taxon>Hexapoda</taxon>
        <taxon>Insecta</taxon>
        <taxon>Pterygota</taxon>
        <taxon>Neoptera</taxon>
        <taxon>Endopterygota</taxon>
        <taxon>Lepidoptera</taxon>
        <taxon>Glossata</taxon>
        <taxon>Ditrysia</taxon>
        <taxon>Tineoidea</taxon>
        <taxon>Psychidae</taxon>
        <taxon>Oiketicinae</taxon>
        <taxon>Eumeta</taxon>
    </lineage>
</organism>
<dbReference type="AlphaFoldDB" id="A0A4C1THZ5"/>
<proteinExistence type="predicted"/>
<accession>A0A4C1THZ5</accession>
<protein>
    <submittedName>
        <fullName evidence="1">Uncharacterized protein</fullName>
    </submittedName>
</protein>